<dbReference type="Proteomes" id="UP001187192">
    <property type="component" value="Unassembled WGS sequence"/>
</dbReference>
<gene>
    <name evidence="3" type="ORF">TIFTF001_000030</name>
</gene>
<comment type="similarity">
    <text evidence="1">Belongs to the ycf54 family.</text>
</comment>
<keyword evidence="2" id="KW-0472">Membrane</keyword>
<comment type="caution">
    <text evidence="3">The sequence shown here is derived from an EMBL/GenBank/DDBJ whole genome shotgun (WGS) entry which is preliminary data.</text>
</comment>
<sequence length="239" mass="27042">MTSVASLGRACWSAAAMAMAQNQNQKLYSQANKPISLPMSANCACNSFFSFNSAAVPPIAAKSSVKTAVAAVDSDGITSSDATAENEQARKYYFVVANAKFMLDEEEHFKELLFERLRLYGERNKEQDFWLVVEPKFLDKFPNITKRLKRPAVALVSTNGLWITMVIYRLVSMCRFMKLRLDRVLSESYEAESVEEALASNPTDLQFEKPEKWVAPYAKYEYGWWEPFLPPGSKEEAKV</sequence>
<keyword evidence="4" id="KW-1185">Reference proteome</keyword>
<protein>
    <submittedName>
        <fullName evidence="3">Uncharacterized protein</fullName>
    </submittedName>
</protein>
<name>A0AA87Z338_FICCA</name>
<reference evidence="3" key="1">
    <citation type="submission" date="2023-07" db="EMBL/GenBank/DDBJ databases">
        <title>draft genome sequence of fig (Ficus carica).</title>
        <authorList>
            <person name="Takahashi T."/>
            <person name="Nishimura K."/>
        </authorList>
    </citation>
    <scope>NUCLEOTIDE SEQUENCE</scope>
</reference>
<feature type="transmembrane region" description="Helical" evidence="2">
    <location>
        <begin position="152"/>
        <end position="171"/>
    </location>
</feature>
<evidence type="ECO:0000256" key="2">
    <source>
        <dbReference type="SAM" id="Phobius"/>
    </source>
</evidence>
<dbReference type="Gene3D" id="3.30.70.1860">
    <property type="entry name" value="Uncharacterised protein family Ycf54"/>
    <property type="match status" value="1"/>
</dbReference>
<evidence type="ECO:0000313" key="3">
    <source>
        <dbReference type="EMBL" id="GMN23235.1"/>
    </source>
</evidence>
<keyword evidence="2" id="KW-1133">Transmembrane helix</keyword>
<proteinExistence type="inferred from homology"/>
<dbReference type="PANTHER" id="PTHR35319:SF2">
    <property type="entry name" value="YCF54"/>
    <property type="match status" value="1"/>
</dbReference>
<dbReference type="Pfam" id="PF10674">
    <property type="entry name" value="Ycf54"/>
    <property type="match status" value="1"/>
</dbReference>
<dbReference type="PANTHER" id="PTHR35319">
    <property type="match status" value="1"/>
</dbReference>
<dbReference type="EMBL" id="BTGU01000001">
    <property type="protein sequence ID" value="GMN23235.1"/>
    <property type="molecule type" value="Genomic_DNA"/>
</dbReference>
<dbReference type="AlphaFoldDB" id="A0AA87Z338"/>
<dbReference type="InterPro" id="IPR038409">
    <property type="entry name" value="Ycf54-like_sf"/>
</dbReference>
<evidence type="ECO:0000313" key="4">
    <source>
        <dbReference type="Proteomes" id="UP001187192"/>
    </source>
</evidence>
<evidence type="ECO:0000256" key="1">
    <source>
        <dbReference type="ARBA" id="ARBA00043978"/>
    </source>
</evidence>
<keyword evidence="2" id="KW-0812">Transmembrane</keyword>
<accession>A0AA87Z338</accession>
<dbReference type="InterPro" id="IPR019616">
    <property type="entry name" value="Ycf54"/>
</dbReference>
<organism evidence="3 4">
    <name type="scientific">Ficus carica</name>
    <name type="common">Common fig</name>
    <dbReference type="NCBI Taxonomy" id="3494"/>
    <lineage>
        <taxon>Eukaryota</taxon>
        <taxon>Viridiplantae</taxon>
        <taxon>Streptophyta</taxon>
        <taxon>Embryophyta</taxon>
        <taxon>Tracheophyta</taxon>
        <taxon>Spermatophyta</taxon>
        <taxon>Magnoliopsida</taxon>
        <taxon>eudicotyledons</taxon>
        <taxon>Gunneridae</taxon>
        <taxon>Pentapetalae</taxon>
        <taxon>rosids</taxon>
        <taxon>fabids</taxon>
        <taxon>Rosales</taxon>
        <taxon>Moraceae</taxon>
        <taxon>Ficeae</taxon>
        <taxon>Ficus</taxon>
    </lineage>
</organism>